<keyword evidence="1" id="KW-1133">Transmembrane helix</keyword>
<accession>A0AAV7IJU5</accession>
<evidence type="ECO:0000313" key="3">
    <source>
        <dbReference type="Proteomes" id="UP000826195"/>
    </source>
</evidence>
<evidence type="ECO:0000313" key="2">
    <source>
        <dbReference type="EMBL" id="KAH0553226.1"/>
    </source>
</evidence>
<reference evidence="2 3" key="1">
    <citation type="journal article" date="2021" name="J. Hered.">
        <title>A chromosome-level genome assembly of the parasitoid wasp, Cotesia glomerata (Hymenoptera: Braconidae).</title>
        <authorList>
            <person name="Pinto B.J."/>
            <person name="Weis J.J."/>
            <person name="Gamble T."/>
            <person name="Ode P.J."/>
            <person name="Paul R."/>
            <person name="Zaspel J.M."/>
        </authorList>
    </citation>
    <scope>NUCLEOTIDE SEQUENCE [LARGE SCALE GENOMIC DNA]</scope>
    <source>
        <strain evidence="2">CgM1</strain>
    </source>
</reference>
<organism evidence="2 3">
    <name type="scientific">Cotesia glomerata</name>
    <name type="common">Lepidopteran parasitic wasp</name>
    <name type="synonym">Apanteles glomeratus</name>
    <dbReference type="NCBI Taxonomy" id="32391"/>
    <lineage>
        <taxon>Eukaryota</taxon>
        <taxon>Metazoa</taxon>
        <taxon>Ecdysozoa</taxon>
        <taxon>Arthropoda</taxon>
        <taxon>Hexapoda</taxon>
        <taxon>Insecta</taxon>
        <taxon>Pterygota</taxon>
        <taxon>Neoptera</taxon>
        <taxon>Endopterygota</taxon>
        <taxon>Hymenoptera</taxon>
        <taxon>Apocrita</taxon>
        <taxon>Ichneumonoidea</taxon>
        <taxon>Braconidae</taxon>
        <taxon>Microgastrinae</taxon>
        <taxon>Cotesia</taxon>
    </lineage>
</organism>
<name>A0AAV7IJU5_COTGL</name>
<keyword evidence="1" id="KW-0472">Membrane</keyword>
<feature type="transmembrane region" description="Helical" evidence="1">
    <location>
        <begin position="71"/>
        <end position="91"/>
    </location>
</feature>
<comment type="caution">
    <text evidence="2">The sequence shown here is derived from an EMBL/GenBank/DDBJ whole genome shotgun (WGS) entry which is preliminary data.</text>
</comment>
<dbReference type="Proteomes" id="UP000826195">
    <property type="component" value="Unassembled WGS sequence"/>
</dbReference>
<gene>
    <name evidence="2" type="ORF">KQX54_000698</name>
</gene>
<evidence type="ECO:0000256" key="1">
    <source>
        <dbReference type="SAM" id="Phobius"/>
    </source>
</evidence>
<protein>
    <submittedName>
        <fullName evidence="2">Uncharacterized protein</fullName>
    </submittedName>
</protein>
<proteinExistence type="predicted"/>
<sequence>MHRICTSVDDQLKTYAKEWTTKLHLFSEFPRPVNCRSSLRKHGNSLISCWDWFGDPDTGRTEKRFCAGAKVIQAVMMSSSFLWYFIIPLSIRVSIQMPNRGENFTHTKRDHLFGDTNFKRCLRQHRDQSFIVRRIYPDFSNRDFRQKRKSNIKKTIVLNDRLEARVFDVTYDVAWNPASVYLMPGVSKELASTEYSCLAAGPASIDFCLLNSVCTFNTPTEYDERDECPLFWTPAPPRATTENNSISFFVQFKPRANFTFQNK</sequence>
<dbReference type="AlphaFoldDB" id="A0AAV7IJU5"/>
<dbReference type="EMBL" id="JAHXZJ010001145">
    <property type="protein sequence ID" value="KAH0553226.1"/>
    <property type="molecule type" value="Genomic_DNA"/>
</dbReference>
<keyword evidence="1" id="KW-0812">Transmembrane</keyword>
<keyword evidence="3" id="KW-1185">Reference proteome</keyword>